<keyword evidence="2" id="KW-1133">Transmembrane helix</keyword>
<evidence type="ECO:0000313" key="3">
    <source>
        <dbReference type="EMBL" id="KAF3768963.1"/>
    </source>
</evidence>
<keyword evidence="4" id="KW-1185">Reference proteome</keyword>
<protein>
    <submittedName>
        <fullName evidence="3">Uncharacterized protein</fullName>
    </submittedName>
</protein>
<feature type="region of interest" description="Disordered" evidence="1">
    <location>
        <begin position="268"/>
        <end position="294"/>
    </location>
</feature>
<feature type="transmembrane region" description="Helical" evidence="2">
    <location>
        <begin position="19"/>
        <end position="35"/>
    </location>
</feature>
<reference evidence="3" key="1">
    <citation type="journal article" date="2020" name="Phytopathology">
        <title>Genome sequence of the chestnut blight fungus Cryphonectria parasitica EP155: A fundamental resource for an archetypical invasive plant pathogen.</title>
        <authorList>
            <person name="Crouch J.A."/>
            <person name="Dawe A."/>
            <person name="Aerts A."/>
            <person name="Barry K."/>
            <person name="Churchill A.C.L."/>
            <person name="Grimwood J."/>
            <person name="Hillman B."/>
            <person name="Milgroom M.G."/>
            <person name="Pangilinan J."/>
            <person name="Smith M."/>
            <person name="Salamov A."/>
            <person name="Schmutz J."/>
            <person name="Yadav J."/>
            <person name="Grigoriev I.V."/>
            <person name="Nuss D."/>
        </authorList>
    </citation>
    <scope>NUCLEOTIDE SEQUENCE</scope>
    <source>
        <strain evidence="3">EP155</strain>
    </source>
</reference>
<dbReference type="Proteomes" id="UP000803844">
    <property type="component" value="Unassembled WGS sequence"/>
</dbReference>
<comment type="caution">
    <text evidence="3">The sequence shown here is derived from an EMBL/GenBank/DDBJ whole genome shotgun (WGS) entry which is preliminary data.</text>
</comment>
<accession>A0A9P5CS59</accession>
<evidence type="ECO:0000256" key="2">
    <source>
        <dbReference type="SAM" id="Phobius"/>
    </source>
</evidence>
<dbReference type="RefSeq" id="XP_040779924.1">
    <property type="nucleotide sequence ID" value="XM_040922517.1"/>
</dbReference>
<evidence type="ECO:0000256" key="1">
    <source>
        <dbReference type="SAM" id="MobiDB-lite"/>
    </source>
</evidence>
<dbReference type="OrthoDB" id="3061561at2759"/>
<dbReference type="PANTHER" id="PTHR35043:SF7">
    <property type="entry name" value="TRANSCRIPTION FACTOR DOMAIN-CONTAINING PROTEIN"/>
    <property type="match status" value="1"/>
</dbReference>
<feature type="compositionally biased region" description="Basic and acidic residues" evidence="1">
    <location>
        <begin position="268"/>
        <end position="282"/>
    </location>
</feature>
<proteinExistence type="predicted"/>
<evidence type="ECO:0000313" key="4">
    <source>
        <dbReference type="Proteomes" id="UP000803844"/>
    </source>
</evidence>
<sequence length="457" mass="50729">MVNMVGFQWGPNSRGTMDIIWSCFLVLVPALWTVVHTNVPAAGETFWSLMLRRLRWACMCIFIPSMLTMVAGAQWDSACKSVRKMQKLPQLRGQPAKWRIAHAFYANSGGFLLQCPDCEPFPVNAASIYYLVSRGYISLPELSTDMIRDKSKAGHFAKAFAISQGLWLVLQSIARAVQGLPITQIELFTLGSAVSTVMPYCFWWQKPQDVSTAMTISCLYSVAKIRKDAGLPSEEWQRTPLDWVEEEGCMWTRREVFSQFGLGRVGAAEKDEEAHPRKRDGGTQDSFLSKSRQRPLQRIPNDAILAPADPPNKVLVAIALSSAVHWCIHLMGWNLAFPTIAERQLWRASAVVQAATTTLTIVTTRVVGAAGYSGRFSLALIWVNASKSQPQAGPDKKGNKKRCWSGPTTLPDVVVTLATVIGVLAKLLLMIEVVISFRSLPEGVYDSVNWLTFIPHV</sequence>
<dbReference type="EMBL" id="MU032345">
    <property type="protein sequence ID" value="KAF3768963.1"/>
    <property type="molecule type" value="Genomic_DNA"/>
</dbReference>
<keyword evidence="2" id="KW-0812">Transmembrane</keyword>
<dbReference type="PANTHER" id="PTHR35043">
    <property type="entry name" value="TRANSCRIPTION FACTOR DOMAIN-CONTAINING PROTEIN"/>
    <property type="match status" value="1"/>
</dbReference>
<gene>
    <name evidence="3" type="ORF">M406DRAFT_349979</name>
</gene>
<name>A0A9P5CS59_CRYP1</name>
<organism evidence="3 4">
    <name type="scientific">Cryphonectria parasitica (strain ATCC 38755 / EP155)</name>
    <dbReference type="NCBI Taxonomy" id="660469"/>
    <lineage>
        <taxon>Eukaryota</taxon>
        <taxon>Fungi</taxon>
        <taxon>Dikarya</taxon>
        <taxon>Ascomycota</taxon>
        <taxon>Pezizomycotina</taxon>
        <taxon>Sordariomycetes</taxon>
        <taxon>Sordariomycetidae</taxon>
        <taxon>Diaporthales</taxon>
        <taxon>Cryphonectriaceae</taxon>
        <taxon>Cryphonectria-Endothia species complex</taxon>
        <taxon>Cryphonectria</taxon>
    </lineage>
</organism>
<feature type="transmembrane region" description="Helical" evidence="2">
    <location>
        <begin position="56"/>
        <end position="75"/>
    </location>
</feature>
<dbReference type="AlphaFoldDB" id="A0A9P5CS59"/>
<keyword evidence="2" id="KW-0472">Membrane</keyword>
<dbReference type="GeneID" id="63839646"/>